<dbReference type="PANTHER" id="PTHR11319:SF35">
    <property type="entry name" value="OUTER MEMBRANE PROTEIN PMPC-RELATED"/>
    <property type="match status" value="1"/>
</dbReference>
<dbReference type="InterPro" id="IPR011009">
    <property type="entry name" value="Kinase-like_dom_sf"/>
</dbReference>
<evidence type="ECO:0000256" key="1">
    <source>
        <dbReference type="SAM" id="MobiDB-lite"/>
    </source>
</evidence>
<dbReference type="InterPro" id="IPR000719">
    <property type="entry name" value="Prot_kinase_dom"/>
</dbReference>
<reference evidence="4 5" key="1">
    <citation type="journal article" date="2022" name="bioRxiv">
        <title>Genomics of Preaxostyla Flagellates Illuminates Evolutionary Transitions and the Path Towards Mitochondrial Loss.</title>
        <authorList>
            <person name="Novak L.V.F."/>
            <person name="Treitli S.C."/>
            <person name="Pyrih J."/>
            <person name="Halakuc P."/>
            <person name="Pipaliya S.V."/>
            <person name="Vacek V."/>
            <person name="Brzon O."/>
            <person name="Soukal P."/>
            <person name="Eme L."/>
            <person name="Dacks J.B."/>
            <person name="Karnkowska A."/>
            <person name="Elias M."/>
            <person name="Hampl V."/>
        </authorList>
    </citation>
    <scope>NUCLEOTIDE SEQUENCE [LARGE SCALE GENOMIC DNA]</scope>
    <source>
        <strain evidence="4">NAU3</strain>
        <tissue evidence="4">Gut</tissue>
    </source>
</reference>
<proteinExistence type="predicted"/>
<feature type="transmembrane region" description="Helical" evidence="2">
    <location>
        <begin position="3090"/>
        <end position="3113"/>
    </location>
</feature>
<feature type="region of interest" description="Disordered" evidence="1">
    <location>
        <begin position="3283"/>
        <end position="3314"/>
    </location>
</feature>
<sequence length="3434" mass="367698">MNSLVFDLQLPHEDSWHACSLGWNSHVSASLSTFLVDAGKSPFVLIPSTSDLNSACSLTVSHCMLKNEDNQIGSFLEIDPAIPSTESIDISLSSICIASHSLITSNGPSFSSLPSEHGFTNDCQIQSAVSDCQFYNLSSNSPHLTSHDFTSLRERIIGCEVRSVRNALEGTITTKLGKHSESLMQNSSLLECVNEEVEETKTYDSIPEITSSSQKISHGPDYTHYAFRGCTIKATNMTTSFVLITLNPLSGNVEFVDCSFQVECNTQHNTLISASSVRENKVKCLIDTCTFKFWRETETSTGNSQISLSNFQEISVVSSTFSPPSSKFSSARAIHVSNALSFFFSSNTSFTRQTSSGSGAATSLNFAIIRFFHILFEGNKALNGGGIYTTARYHHFSFCNFTRNTAQSRGGAFYTSHSVRVWMFDCHFDDNQAFQKYENSNTQLTHYRGNDIYSHGNTPNGMDATTVFGCTSTSETPKYGYYQTNLLNGKNPNEDILLPSPSGSRFSNIFFVEAGESGTCSEGDPCGNLGAALSQLSTAPSLINLGNGIFEESSLDISKPVKLRGLGFLVNTSTFTTLKTSCVVSSAGNVTLMSLSLKPLTATSTIYAMQSTSQSFLSNVKIECISGHLVPLLSFSSGTSTVHSSWLSSIEMQNHAAIEITGTTTVSFNSVWFMEIARLNGNGGSCIDSKTSGVISFIQTNMAHCSSSGRAGCLDLTAPSSTSKVTFANVIFTTNTANSLLSLFGNDIAHTGFVSSAISTISNCRSLSALPHILVNETSKSNLVCPVRYFTLNGIDHPFAAQFEEGVPFSWFKGFQEEIDAMMESTTEVTLRISGTQTFTPFEVIKKAVVIRTCTLKPQEYTKRLAYIGQAGSLGFFEVPISLAGTFTVTPFVVAQTAIRLYFLTLSITMSVSQQIVPFVQCNGGILRFESVTFWTPSGLILTGCSLMECSATTIRLSASSIANVTSDRDGAVFHATNCSFQSLSSSFKNCRARNGGAVAIELSGSKTILVTHESTSAFATSFSECVAVGESSGGSNSLGRGGALFVSGTSTHSTPILFNSSSTNHARFEGNIAELGMDLFITSDLFNGKEIESITSFGGGSMSADDHVAIEDRPSSDSELIGLLIPTPKVSVNGSITEIMTGLSGQDTASCKWTSTFCATLGYGIGHLTKKYSTGELFPQSIQFVWNMTYNETGVVVNDQDVSVSGTTTTNAKTAEVLRTIVEIVPTTTASSLFTIKNGSKLSVSGLDLCAIAKCGLFDLEADGDCLIVSDVGVVCSDGTEYWKALIKSSGRPVSIDSCTFNTSNGGQATLTQPLIQLVPPSADVVPSAAITLRSISISSFKSTRMIVEIDTDGAISVLNTLFSSCSCSSELKGKVILVKTSKLDESITKDRWSGSVVEGVEASWFYGQDRSLASTSGLFEVSLLLMLGDGPFDAILVSSTSHSSPHINCGSSALPCSTFEASLRSSANHSIPSIILAQPSLLESSFVADSSLTIQSQTGRQVLTLLSTAQFGVDDASSVLLLSSLEMPIDPTCSSSPVFLASNGELHLSPCQIGTDSLTPLHSDVTTLFEVLGEGTLRLTDSTIRNVQFTHPDKGTAILLEKGATFVTDSSSIFEAISSNGTGSLILVCSDNLSQTATTSPLLVFKSTIPLPTNTLFSETDKNRFFGREGSEEWSLLYLWHPHTSGSVHINTLGEDHPNCGIAQLPCSSIVESQKKLKGEQKSMKLDTKSVLSSELVSTTTEWTLTQSSGGSLWIEGDGQLTILKSTPSKLTLSGISMEFGTVKEGRTSAVMLIEEGWMILSSCEIGDGLSEIGISVGRVCGGSLTIGATNMNLVSSTTPLISTESGSLVVEESCTISHPDSPRTAPLLWISGGSASLTSTTIPRITLSSSNSLISVSGSGSLSVCDVDFESMENSGSGAVLHFSSSGRLSLDGVNLNGSRCGSSGKGRSLFITRPDAFTLDNLHLSDITVTQPTSSGTHEIFITGTSLESVACEAWKSFVGSDASKLTRSTIVENWFENTENSSLSVPIAYLIFGHSTGAVHINTDFWDHPNCGTEHLPCSSLFTAHNKLTEANQKIILESDASLSTTLLAKSTGSVISSESSSFVVSLTSSAQFSVQPSTSLTLTNHIVSLPDAITKTVFLVSAGSLSLSSLSLRTTAVSPSSTTPLFSVSSGSLTLTDTNILFTHLFELESSSVIEQNGGQVELTRCKMENVSKVEGDGSVVHSTLTSATDSLSIDGCSFSSCSSGGKGGTIFVWCGSAVVSNHLVINTTFTDSCSCGLSEMGSWVFVEGHSLSSLIAKSNWQTTITSLSTPTHDSLLWGTDLSEKLESDYRSVSLLAFIAEYNSNSISVGSGGKDVSGCGDTNRRCVGLDLAHSHLDGDGVHSLVIHTESSLASPVSIGAHDLTLSPIGDSARVSVGPSGGFVVHHTQLNLTKLVFQSDSTARSSSLITISESGSADISECSFSSFALSSSPLISHSAGTLKLASSNFSSISRKVGNGGVLESEMKEGMKLLVDTVLLKSVSVPNGLGDGLFVSFTSIPSPSKIPEFTLTNLKYSVTTQTNTVPRFVWIEGNDLSSWLRSSDDRLDGSYGIGVDEEWLWSVDKSEDLSTSLVFYLKAGSGPIGISESGRDHPRCGYFSLWCSSMSQAMSRGEEMGASQMNVMGSAEVSIGVDLWNEMRMKGKPLMSRVRMRKTGWFSEVGGDTVHFESLLFEIETEERTLSPFCVTSGHMNVSNVELKVIGSSEISLFKSLSSQLSLQTMRFSETTSKLGTIVECDGGIATLADIQLSSLSFSKTPFIASNFDSIHLEKIATQNISIDQLVSISDGSDFQIISCTFEGPSQSPPSTSNGDEDEDKNEICSWSSGLFSVTNTKVHIEGSRFSSLENGAMFVQNSNLSIDASVFRDNTPHNTLFPSAGRNVRCVDGEVRIGSLSGGDGFESPSLWISSENCVVRRNETAVEAAHFVPSLDVSKSSVVMNKNKSLTITLVGSLFIPCSLFLEVSETTSSKLNKTPLLVSLTPSTTLSFSEIEMILTLSHSDLNETLNVDSELSGCLVFGDGVRSSSFVLKKSLVDEKKAFGTAMMKWLLPLICGVVVLGLILVLVIVLLARRRRNEKKKKNEGLLTNQELNEGDILKEDVFPDHSLGTGAFVFEETDKEHSVFNGETREQRNGKEICDENVRSGPSFGEEVLVGMNERAQVSSAPKYVSLYEKLHGDRTSTMAEKQRIVFQLVSALRHLAESQPSHEVLTRLSPHVVLLNEKEEIRFDVHNTVRGREHFGKFTAEEASRRREDEQRWQAPEADEKKEGEVDGPAASVFSLGLLLAEVDTGQVPFGEVDGINAHRMAGTGTRPNMEGMNEDLESLILECLELNPSDRPSLDTILSTLNSISLKSIRPHIAPHDVGQGVDGDCQRLNTDQMRDTANNHFLFFA</sequence>
<comment type="caution">
    <text evidence="4">The sequence shown here is derived from an EMBL/GenBank/DDBJ whole genome shotgun (WGS) entry which is preliminary data.</text>
</comment>
<feature type="domain" description="Protein kinase" evidence="3">
    <location>
        <begin position="3055"/>
        <end position="3401"/>
    </location>
</feature>
<dbReference type="SUPFAM" id="SSF56112">
    <property type="entry name" value="Protein kinase-like (PK-like)"/>
    <property type="match status" value="1"/>
</dbReference>
<dbReference type="Gene3D" id="1.10.510.10">
    <property type="entry name" value="Transferase(Phosphotransferase) domain 1"/>
    <property type="match status" value="1"/>
</dbReference>
<keyword evidence="2" id="KW-0472">Membrane</keyword>
<gene>
    <name evidence="4" type="ORF">BLNAU_17903</name>
</gene>
<name>A0ABQ9X5Y9_9EUKA</name>
<dbReference type="Pfam" id="PF07714">
    <property type="entry name" value="PK_Tyr_Ser-Thr"/>
    <property type="match status" value="1"/>
</dbReference>
<evidence type="ECO:0000256" key="2">
    <source>
        <dbReference type="SAM" id="Phobius"/>
    </source>
</evidence>
<keyword evidence="2" id="KW-1133">Transmembrane helix</keyword>
<dbReference type="PANTHER" id="PTHR11319">
    <property type="entry name" value="G PROTEIN-COUPLED RECEPTOR-RELATED"/>
    <property type="match status" value="1"/>
</dbReference>
<dbReference type="InterPro" id="IPR001245">
    <property type="entry name" value="Ser-Thr/Tyr_kinase_cat_dom"/>
</dbReference>
<dbReference type="EMBL" id="JARBJD010000208">
    <property type="protein sequence ID" value="KAK2947198.1"/>
    <property type="molecule type" value="Genomic_DNA"/>
</dbReference>
<evidence type="ECO:0000313" key="5">
    <source>
        <dbReference type="Proteomes" id="UP001281761"/>
    </source>
</evidence>
<organism evidence="4 5">
    <name type="scientific">Blattamonas nauphoetae</name>
    <dbReference type="NCBI Taxonomy" id="2049346"/>
    <lineage>
        <taxon>Eukaryota</taxon>
        <taxon>Metamonada</taxon>
        <taxon>Preaxostyla</taxon>
        <taxon>Oxymonadida</taxon>
        <taxon>Blattamonas</taxon>
    </lineage>
</organism>
<dbReference type="SUPFAM" id="SSF51126">
    <property type="entry name" value="Pectin lyase-like"/>
    <property type="match status" value="2"/>
</dbReference>
<evidence type="ECO:0000313" key="4">
    <source>
        <dbReference type="EMBL" id="KAK2947198.1"/>
    </source>
</evidence>
<keyword evidence="5" id="KW-1185">Reference proteome</keyword>
<dbReference type="PROSITE" id="PS50011">
    <property type="entry name" value="PROTEIN_KINASE_DOM"/>
    <property type="match status" value="1"/>
</dbReference>
<accession>A0ABQ9X5Y9</accession>
<keyword evidence="2" id="KW-0812">Transmembrane</keyword>
<dbReference type="InterPro" id="IPR011050">
    <property type="entry name" value="Pectin_lyase_fold/virulence"/>
</dbReference>
<protein>
    <recommendedName>
        <fullName evidence="3">Protein kinase domain-containing protein</fullName>
    </recommendedName>
</protein>
<dbReference type="Proteomes" id="UP001281761">
    <property type="component" value="Unassembled WGS sequence"/>
</dbReference>
<feature type="compositionally biased region" description="Basic and acidic residues" evidence="1">
    <location>
        <begin position="3283"/>
        <end position="3312"/>
    </location>
</feature>
<evidence type="ECO:0000259" key="3">
    <source>
        <dbReference type="PROSITE" id="PS50011"/>
    </source>
</evidence>